<dbReference type="STRING" id="36849.OXPF_03310"/>
<dbReference type="SUPFAM" id="SSF55729">
    <property type="entry name" value="Acyl-CoA N-acyltransferases (Nat)"/>
    <property type="match status" value="1"/>
</dbReference>
<dbReference type="Proteomes" id="UP000050326">
    <property type="component" value="Unassembled WGS sequence"/>
</dbReference>
<proteinExistence type="predicted"/>
<dbReference type="InterPro" id="IPR050769">
    <property type="entry name" value="NAT_camello-type"/>
</dbReference>
<evidence type="ECO:0000256" key="1">
    <source>
        <dbReference type="ARBA" id="ARBA00022679"/>
    </source>
</evidence>
<dbReference type="AlphaFoldDB" id="A0A0P8WD98"/>
<dbReference type="PANTHER" id="PTHR13947:SF37">
    <property type="entry name" value="LD18367P"/>
    <property type="match status" value="1"/>
</dbReference>
<reference evidence="3 4" key="1">
    <citation type="submission" date="2015-09" db="EMBL/GenBank/DDBJ databases">
        <title>Genome sequence of Oxobacter pfennigii DSM 3222.</title>
        <authorList>
            <person name="Poehlein A."/>
            <person name="Bengelsdorf F.R."/>
            <person name="Schiel-Bengelsdorf B."/>
            <person name="Duerre P."/>
            <person name="Daniel R."/>
        </authorList>
    </citation>
    <scope>NUCLEOTIDE SEQUENCE [LARGE SCALE GENOMIC DNA]</scope>
    <source>
        <strain evidence="3 4">DSM 3222</strain>
    </source>
</reference>
<name>A0A0P8WD98_9CLOT</name>
<accession>A0A0P8WD98</accession>
<gene>
    <name evidence="3" type="ORF">OXPF_03310</name>
</gene>
<organism evidence="3 4">
    <name type="scientific">Oxobacter pfennigii</name>
    <dbReference type="NCBI Taxonomy" id="36849"/>
    <lineage>
        <taxon>Bacteria</taxon>
        <taxon>Bacillati</taxon>
        <taxon>Bacillota</taxon>
        <taxon>Clostridia</taxon>
        <taxon>Eubacteriales</taxon>
        <taxon>Clostridiaceae</taxon>
        <taxon>Oxobacter</taxon>
    </lineage>
</organism>
<dbReference type="InterPro" id="IPR016181">
    <property type="entry name" value="Acyl_CoA_acyltransferase"/>
</dbReference>
<dbReference type="InterPro" id="IPR000182">
    <property type="entry name" value="GNAT_dom"/>
</dbReference>
<dbReference type="Gene3D" id="3.40.630.30">
    <property type="match status" value="1"/>
</dbReference>
<evidence type="ECO:0000259" key="2">
    <source>
        <dbReference type="PROSITE" id="PS51186"/>
    </source>
</evidence>
<comment type="caution">
    <text evidence="3">The sequence shown here is derived from an EMBL/GenBank/DDBJ whole genome shotgun (WGS) entry which is preliminary data.</text>
</comment>
<dbReference type="EMBL" id="LKET01000016">
    <property type="protein sequence ID" value="KPU45863.1"/>
    <property type="molecule type" value="Genomic_DNA"/>
</dbReference>
<dbReference type="CDD" id="cd04301">
    <property type="entry name" value="NAT_SF"/>
    <property type="match status" value="1"/>
</dbReference>
<dbReference type="RefSeq" id="WP_242854293.1">
    <property type="nucleotide sequence ID" value="NZ_LKET01000016.1"/>
</dbReference>
<feature type="domain" description="N-acetyltransferase" evidence="2">
    <location>
        <begin position="19"/>
        <end position="188"/>
    </location>
</feature>
<dbReference type="GO" id="GO:0008080">
    <property type="term" value="F:N-acetyltransferase activity"/>
    <property type="evidence" value="ECO:0007669"/>
    <property type="project" value="InterPro"/>
</dbReference>
<dbReference type="PANTHER" id="PTHR13947">
    <property type="entry name" value="GNAT FAMILY N-ACETYLTRANSFERASE"/>
    <property type="match status" value="1"/>
</dbReference>
<evidence type="ECO:0000313" key="4">
    <source>
        <dbReference type="Proteomes" id="UP000050326"/>
    </source>
</evidence>
<keyword evidence="4" id="KW-1185">Reference proteome</keyword>
<dbReference type="Pfam" id="PF00583">
    <property type="entry name" value="Acetyltransf_1"/>
    <property type="match status" value="1"/>
</dbReference>
<evidence type="ECO:0000313" key="3">
    <source>
        <dbReference type="EMBL" id="KPU45863.1"/>
    </source>
</evidence>
<dbReference type="PROSITE" id="PS51186">
    <property type="entry name" value="GNAT"/>
    <property type="match status" value="1"/>
</dbReference>
<protein>
    <submittedName>
        <fullName evidence="3">Putative acetyltransferase</fullName>
    </submittedName>
</protein>
<sequence>MDSVQAFNTFMEKPDSNGYIIEKGSINDIDQLENLYDNLNDYLAQGINYPGWAKGIYPVRETAVNGIESNSLFILKIDNEIAGSVILNHKPEIAYSQITWGIEADYNDIIVIHTLTVHPKYMEKGVARRLMDFAKSYSMEQKMKAIRLDVSIHNAPAISLYEKCGYRYVGTVDLGLNIPELVWFKLYEIVL</sequence>
<keyword evidence="1 3" id="KW-0808">Transferase</keyword>